<dbReference type="GO" id="GO:0140359">
    <property type="term" value="F:ABC-type transporter activity"/>
    <property type="evidence" value="ECO:0007669"/>
    <property type="project" value="InterPro"/>
</dbReference>
<evidence type="ECO:0000259" key="7">
    <source>
        <dbReference type="Pfam" id="PF09822"/>
    </source>
</evidence>
<dbReference type="STRING" id="1302689.RG47T_4245"/>
<protein>
    <recommendedName>
        <fullName evidence="7">ABC-type uncharacterized transport system domain-containing protein</fullName>
    </recommendedName>
</protein>
<feature type="transmembrane region" description="Helical" evidence="6">
    <location>
        <begin position="69"/>
        <end position="90"/>
    </location>
</feature>
<accession>A0A1Q6A441</accession>
<feature type="transmembrane region" description="Helical" evidence="6">
    <location>
        <begin position="111"/>
        <end position="134"/>
    </location>
</feature>
<evidence type="ECO:0000313" key="8">
    <source>
        <dbReference type="EMBL" id="OKS88767.1"/>
    </source>
</evidence>
<dbReference type="Pfam" id="PF12679">
    <property type="entry name" value="ABC2_membrane_2"/>
    <property type="match status" value="1"/>
</dbReference>
<keyword evidence="5 6" id="KW-0472">Membrane</keyword>
<sequence length="771" mass="86065">MKVALKIAKAELSTLFYSPIAWFLAIVFLFQCGLTYTSMLGEHLTFQNLGGFYLSNNKAMTQQLFPGGVFYLVIGKVYLYIPLLTMGLISRELNNGTIKLLYSSPIKISQIVIGKFMAMMGYNFILILIIFMYEVTGMFNIPSFDLGILLTSLLGVYLLLCAYSAIGLFMSSLTSYQIVAAIGTLVMFAVLQYIGTVWQDIDFVRDLTYFLSISGRTTRMLRGLVSTKDVIYFGLIVFVFLGFSIIRLQSKRESKPGRIIAGRYALIFCCVLIIGYFSSLPALTGYYDASAGNQWTLTSNSQKIISELGDGPLEVTSYINLLDSYYFSGKPDQRNIDLDRWLPYLRFKSNIKLNYVYYYDDVIPLTAKTMPAVAKTKGQKGPVIPVWGAAQYANAYKVDLKDFKTPQEIRKIIDLRPELNRYVMQLKYKGKTTFLRIFQDSRVFPSETETDAALKRLITKLPKIGFLNGELERSKDKLSDRDYRVSTNMIPFRYSLINQGFDVENLSLQTGELPTEIAALVIADPKTTFTSEGLAKIQRYVAGGGNLFIAGEPGKQSVVNPILKFLGVQMMDGVLVQNATDDVPDLIKVGLTKNALDLSNQLQQLVINNKGVSMPGAVGLTYTGGPFSVKPILMTDSTINWNKKGKLVTDSAKVVFSDADGDTKKAVPTILALTRQINNKEQRIIVAGDADFLSNSELQKSQEGNFIFGVGIFKWFSNGQFPVDTDRPESKDNRLNITDKGIKALQILFLGVLPGLLILIAAIFLIRRKRK</sequence>
<dbReference type="RefSeq" id="WP_074491307.1">
    <property type="nucleotide sequence ID" value="NZ_FPAM01000009.1"/>
</dbReference>
<feature type="domain" description="ABC-type uncharacterised transport system" evidence="7">
    <location>
        <begin position="462"/>
        <end position="703"/>
    </location>
</feature>
<dbReference type="InterPro" id="IPR019196">
    <property type="entry name" value="ABC_transp_unknown"/>
</dbReference>
<keyword evidence="9" id="KW-1185">Reference proteome</keyword>
<dbReference type="AlphaFoldDB" id="A0A1Q6A441"/>
<comment type="subcellular location">
    <subcellularLocation>
        <location evidence="1">Cell membrane</location>
        <topology evidence="1">Multi-pass membrane protein</topology>
    </subcellularLocation>
</comment>
<evidence type="ECO:0000313" key="9">
    <source>
        <dbReference type="Proteomes" id="UP000186720"/>
    </source>
</evidence>
<keyword evidence="2" id="KW-1003">Cell membrane</keyword>
<evidence type="ECO:0000256" key="2">
    <source>
        <dbReference type="ARBA" id="ARBA00022475"/>
    </source>
</evidence>
<comment type="caution">
    <text evidence="8">The sequence shown here is derived from an EMBL/GenBank/DDBJ whole genome shotgun (WGS) entry which is preliminary data.</text>
</comment>
<name>A0A1Q6A441_9SPHI</name>
<feature type="transmembrane region" description="Helical" evidence="6">
    <location>
        <begin position="744"/>
        <end position="766"/>
    </location>
</feature>
<dbReference type="PANTHER" id="PTHR30294:SF29">
    <property type="entry name" value="MULTIDRUG ABC TRANSPORTER PERMEASE YBHS-RELATED"/>
    <property type="match status" value="1"/>
</dbReference>
<dbReference type="Proteomes" id="UP000186720">
    <property type="component" value="Unassembled WGS sequence"/>
</dbReference>
<dbReference type="InterPro" id="IPR051449">
    <property type="entry name" value="ABC-2_transporter_component"/>
</dbReference>
<dbReference type="PANTHER" id="PTHR30294">
    <property type="entry name" value="MEMBRANE COMPONENT OF ABC TRANSPORTER YHHJ-RELATED"/>
    <property type="match status" value="1"/>
</dbReference>
<dbReference type="OrthoDB" id="609779at2"/>
<feature type="transmembrane region" description="Helical" evidence="6">
    <location>
        <begin position="260"/>
        <end position="278"/>
    </location>
</feature>
<dbReference type="EMBL" id="MPPL01000001">
    <property type="protein sequence ID" value="OKS88767.1"/>
    <property type="molecule type" value="Genomic_DNA"/>
</dbReference>
<evidence type="ECO:0000256" key="3">
    <source>
        <dbReference type="ARBA" id="ARBA00022692"/>
    </source>
</evidence>
<proteinExistence type="predicted"/>
<evidence type="ECO:0000256" key="4">
    <source>
        <dbReference type="ARBA" id="ARBA00022989"/>
    </source>
</evidence>
<evidence type="ECO:0000256" key="1">
    <source>
        <dbReference type="ARBA" id="ARBA00004651"/>
    </source>
</evidence>
<organism evidence="8 9">
    <name type="scientific">Mucilaginibacter polytrichastri</name>
    <dbReference type="NCBI Taxonomy" id="1302689"/>
    <lineage>
        <taxon>Bacteria</taxon>
        <taxon>Pseudomonadati</taxon>
        <taxon>Bacteroidota</taxon>
        <taxon>Sphingobacteriia</taxon>
        <taxon>Sphingobacteriales</taxon>
        <taxon>Sphingobacteriaceae</taxon>
        <taxon>Mucilaginibacter</taxon>
    </lineage>
</organism>
<keyword evidence="3 6" id="KW-0812">Transmembrane</keyword>
<reference evidence="8 9" key="1">
    <citation type="submission" date="2016-11" db="EMBL/GenBank/DDBJ databases">
        <title>Whole Genome Sequencing of Mucilaginibacter polytrichastri RG4-7(T) isolated from the moss sample.</title>
        <authorList>
            <person name="Li Y."/>
        </authorList>
    </citation>
    <scope>NUCLEOTIDE SEQUENCE [LARGE SCALE GENOMIC DNA]</scope>
    <source>
        <strain evidence="8 9">RG4-7</strain>
    </source>
</reference>
<evidence type="ECO:0000256" key="5">
    <source>
        <dbReference type="ARBA" id="ARBA00023136"/>
    </source>
</evidence>
<feature type="transmembrane region" description="Helical" evidence="6">
    <location>
        <begin position="12"/>
        <end position="36"/>
    </location>
</feature>
<feature type="transmembrane region" description="Helical" evidence="6">
    <location>
        <begin position="146"/>
        <end position="166"/>
    </location>
</feature>
<feature type="transmembrane region" description="Helical" evidence="6">
    <location>
        <begin position="230"/>
        <end position="248"/>
    </location>
</feature>
<gene>
    <name evidence="8" type="ORF">RG47T_4245</name>
</gene>
<dbReference type="Pfam" id="PF09822">
    <property type="entry name" value="ABC_transp_aux"/>
    <property type="match status" value="1"/>
</dbReference>
<dbReference type="GO" id="GO:0005886">
    <property type="term" value="C:plasma membrane"/>
    <property type="evidence" value="ECO:0007669"/>
    <property type="project" value="UniProtKB-SubCell"/>
</dbReference>
<feature type="transmembrane region" description="Helical" evidence="6">
    <location>
        <begin position="178"/>
        <end position="198"/>
    </location>
</feature>
<keyword evidence="4 6" id="KW-1133">Transmembrane helix</keyword>
<evidence type="ECO:0000256" key="6">
    <source>
        <dbReference type="SAM" id="Phobius"/>
    </source>
</evidence>